<dbReference type="InterPro" id="IPR040596">
    <property type="entry name" value="RNase_II_C_S1"/>
</dbReference>
<dbReference type="Pfam" id="PF18614">
    <property type="entry name" value="RNase_II_C_S1"/>
    <property type="match status" value="1"/>
</dbReference>
<sequence length="492" mass="54230">MPARHVRVREAVPGPLREGLERLRQELHVPAEFPPEVVRAAEVAAENPRLPEKDLTDLDFVTIDPPGAKDLDQAVVIERDGSGFVVWYAIADVAAFVSPGDPIDVEARERGQTFYAPHMRTPLHPPALSENAASLLPGVVRPALVWRLPVDARGQCEAPTVERALIRSRAQLTYEEVQDQLDARTAPESLVLLKEVGLLREEVERDRGGVSLNIPEQEVHTEGDHWELEFRSTLPVEGWNAQISLLTGIAAAHLMIDAGVGILRTLPPAEKSSLRRLRATAKALHIPWPPEMDYPEFVRSLDSTRGDHAAMLYACTTLFRGAGYQAFENGSVPELSQHAALATVYAHTTAPLRRLVDRFVLEICAAICAGEEVPDWAREALPELPDIMAESDRRAKKYERGIVDLTEALVLAGRVGQDFTGTVVDFDAKKDRGRFMITQPAVEAFVKGSGLPLGQEIRATLTGVDLTTGVTTFVEVPERARREDAPNRKGRR</sequence>
<organism evidence="2 3">
    <name type="scientific">Ammonicoccus fulvus</name>
    <dbReference type="NCBI Taxonomy" id="3138240"/>
    <lineage>
        <taxon>Bacteria</taxon>
        <taxon>Bacillati</taxon>
        <taxon>Actinomycetota</taxon>
        <taxon>Actinomycetes</taxon>
        <taxon>Propionibacteriales</taxon>
        <taxon>Propionibacteriaceae</taxon>
        <taxon>Ammonicoccus</taxon>
    </lineage>
</organism>
<evidence type="ECO:0000313" key="3">
    <source>
        <dbReference type="Proteomes" id="UP001442841"/>
    </source>
</evidence>
<dbReference type="PANTHER" id="PTHR23355">
    <property type="entry name" value="RIBONUCLEASE"/>
    <property type="match status" value="1"/>
</dbReference>
<name>A0ABZ3FQQ9_9ACTN</name>
<dbReference type="Pfam" id="PF00773">
    <property type="entry name" value="RNB"/>
    <property type="match status" value="1"/>
</dbReference>
<dbReference type="InterPro" id="IPR001900">
    <property type="entry name" value="RNase_II/R"/>
</dbReference>
<gene>
    <name evidence="2" type="ORF">AADG42_14375</name>
</gene>
<feature type="domain" description="RNB" evidence="1">
    <location>
        <begin position="52"/>
        <end position="370"/>
    </location>
</feature>
<dbReference type="Proteomes" id="UP001442841">
    <property type="component" value="Chromosome"/>
</dbReference>
<dbReference type="InterPro" id="IPR050180">
    <property type="entry name" value="RNR_Ribonuclease"/>
</dbReference>
<evidence type="ECO:0000313" key="2">
    <source>
        <dbReference type="EMBL" id="XAN08437.1"/>
    </source>
</evidence>
<dbReference type="SUPFAM" id="SSF50249">
    <property type="entry name" value="Nucleic acid-binding proteins"/>
    <property type="match status" value="1"/>
</dbReference>
<dbReference type="InterPro" id="IPR012340">
    <property type="entry name" value="NA-bd_OB-fold"/>
</dbReference>
<protein>
    <submittedName>
        <fullName evidence="2">RNB domain-containing ribonuclease</fullName>
    </submittedName>
</protein>
<dbReference type="RefSeq" id="WP_425309893.1">
    <property type="nucleotide sequence ID" value="NZ_CP154795.1"/>
</dbReference>
<proteinExistence type="predicted"/>
<accession>A0ABZ3FQQ9</accession>
<evidence type="ECO:0000259" key="1">
    <source>
        <dbReference type="SMART" id="SM00955"/>
    </source>
</evidence>
<dbReference type="PANTHER" id="PTHR23355:SF9">
    <property type="entry name" value="DIS3-LIKE EXONUCLEASE 2"/>
    <property type="match status" value="1"/>
</dbReference>
<dbReference type="SMART" id="SM00955">
    <property type="entry name" value="RNB"/>
    <property type="match status" value="1"/>
</dbReference>
<dbReference type="EMBL" id="CP154795">
    <property type="protein sequence ID" value="XAN08437.1"/>
    <property type="molecule type" value="Genomic_DNA"/>
</dbReference>
<keyword evidence="3" id="KW-1185">Reference proteome</keyword>
<reference evidence="2 3" key="1">
    <citation type="submission" date="2024-04" db="EMBL/GenBank/DDBJ databases">
        <title>Isolation of an actinomycete strain from pig manure.</title>
        <authorList>
            <person name="Gong T."/>
            <person name="Yu Z."/>
            <person name="An M."/>
            <person name="Wei C."/>
            <person name="Yang W."/>
            <person name="Liu L."/>
        </authorList>
    </citation>
    <scope>NUCLEOTIDE SEQUENCE [LARGE SCALE GENOMIC DNA]</scope>
    <source>
        <strain evidence="2 3">ZF39</strain>
    </source>
</reference>